<comment type="caution">
    <text evidence="1">The sequence shown here is derived from an EMBL/GenBank/DDBJ whole genome shotgun (WGS) entry which is preliminary data.</text>
</comment>
<dbReference type="InterPro" id="IPR036291">
    <property type="entry name" value="NAD(P)-bd_dom_sf"/>
</dbReference>
<evidence type="ECO:0000313" key="2">
    <source>
        <dbReference type="Proteomes" id="UP000192277"/>
    </source>
</evidence>
<reference evidence="1 2" key="1">
    <citation type="submission" date="2016-04" db="EMBL/GenBank/DDBJ databases">
        <authorList>
            <person name="Chen L."/>
            <person name="Zhuang W."/>
            <person name="Wang G."/>
        </authorList>
    </citation>
    <scope>NUCLEOTIDE SEQUENCE [LARGE SCALE GENOMIC DNA]</scope>
    <source>
        <strain evidence="2">GR20</strain>
    </source>
</reference>
<organism evidence="1 2">
    <name type="scientific">Niastella koreensis</name>
    <dbReference type="NCBI Taxonomy" id="354356"/>
    <lineage>
        <taxon>Bacteria</taxon>
        <taxon>Pseudomonadati</taxon>
        <taxon>Bacteroidota</taxon>
        <taxon>Chitinophagia</taxon>
        <taxon>Chitinophagales</taxon>
        <taxon>Chitinophagaceae</taxon>
        <taxon>Niastella</taxon>
    </lineage>
</organism>
<gene>
    <name evidence="1" type="ORF">A4D02_24975</name>
</gene>
<keyword evidence="2" id="KW-1185">Reference proteome</keyword>
<name>A0ABX3P4T4_9BACT</name>
<dbReference type="Proteomes" id="UP000192277">
    <property type="component" value="Unassembled WGS sequence"/>
</dbReference>
<protein>
    <recommendedName>
        <fullName evidence="3">Short-chain dehydrogenase/reductase SDR</fullName>
    </recommendedName>
</protein>
<sequence length="98" mass="10934">MRSRYFGYNLTQFGNIRIEGSSDFCSVKTIYAKDNLITGASSGLGKATTKLFQSKGWNVIAAMRSPENEKELTKLHLFPISGKRKVECLSILHPKHVA</sequence>
<dbReference type="Gene3D" id="3.40.50.720">
    <property type="entry name" value="NAD(P)-binding Rossmann-like Domain"/>
    <property type="match status" value="1"/>
</dbReference>
<proteinExistence type="predicted"/>
<dbReference type="EMBL" id="LWBO01000004">
    <property type="protein sequence ID" value="OQP52443.1"/>
    <property type="molecule type" value="Genomic_DNA"/>
</dbReference>
<evidence type="ECO:0000313" key="1">
    <source>
        <dbReference type="EMBL" id="OQP52443.1"/>
    </source>
</evidence>
<dbReference type="SUPFAM" id="SSF51735">
    <property type="entry name" value="NAD(P)-binding Rossmann-fold domains"/>
    <property type="match status" value="1"/>
</dbReference>
<accession>A0ABX3P4T4</accession>
<evidence type="ECO:0008006" key="3">
    <source>
        <dbReference type="Google" id="ProtNLM"/>
    </source>
</evidence>